<reference evidence="3 4" key="1">
    <citation type="submission" date="2018-07" db="EMBL/GenBank/DDBJ databases">
        <title>Genomic Encyclopedia of Type Strains, Phase III (KMG-III): the genomes of soil and plant-associated and newly described type strains.</title>
        <authorList>
            <person name="Whitman W."/>
        </authorList>
    </citation>
    <scope>NUCLEOTIDE SEQUENCE [LARGE SCALE GENOMIC DNA]</scope>
    <source>
        <strain evidence="3 4">CECT 8488</strain>
    </source>
</reference>
<dbReference type="InterPro" id="IPR011055">
    <property type="entry name" value="Dup_hybrid_motif"/>
</dbReference>
<comment type="caution">
    <text evidence="3">The sequence shown here is derived from an EMBL/GenBank/DDBJ whole genome shotgun (WGS) entry which is preliminary data.</text>
</comment>
<dbReference type="Gene3D" id="2.70.70.10">
    <property type="entry name" value="Glucose Permease (Domain IIA)"/>
    <property type="match status" value="1"/>
</dbReference>
<dbReference type="SUPFAM" id="SSF51261">
    <property type="entry name" value="Duplicated hybrid motif"/>
    <property type="match status" value="1"/>
</dbReference>
<dbReference type="InterPro" id="IPR016047">
    <property type="entry name" value="M23ase_b-sheet_dom"/>
</dbReference>
<evidence type="ECO:0000313" key="3">
    <source>
        <dbReference type="EMBL" id="RED53983.1"/>
    </source>
</evidence>
<dbReference type="FunFam" id="2.70.70.10:FF:000019">
    <property type="entry name" value="M23 family peptidase"/>
    <property type="match status" value="1"/>
</dbReference>
<keyword evidence="1" id="KW-0732">Signal</keyword>
<sequence>MKWMGVFLGLMLALGTARADDRTQLDGNFTQGGLVIGKTLPGTTIQFDGRQVRVSKNGDFIIGFHRDDPTAMALEIRYPDGSAETRPLSIVIRDYQIQRIDGLPPKKVTPPESLLKRIRAEAAKVRETRKIDRDTTWFLEGFIWPAKGRISGVYGSQRVLNGQPKQPHYGIDIAAPKGTPVLAPASGIVTLAEPDLYYSGGTILLDHGHGLASGFLHLDKVEVAVGQFVKKGERLGTVGSTGRSTGAHLDWRVNWFDKRIDASLLVPPMDAATN</sequence>
<evidence type="ECO:0000313" key="4">
    <source>
        <dbReference type="Proteomes" id="UP000256845"/>
    </source>
</evidence>
<keyword evidence="4" id="KW-1185">Reference proteome</keyword>
<gene>
    <name evidence="3" type="ORF">DFP90_101782</name>
</gene>
<dbReference type="EMBL" id="QRDW01000001">
    <property type="protein sequence ID" value="RED53983.1"/>
    <property type="molecule type" value="Genomic_DNA"/>
</dbReference>
<evidence type="ECO:0000259" key="2">
    <source>
        <dbReference type="Pfam" id="PF01551"/>
    </source>
</evidence>
<feature type="domain" description="M23ase beta-sheet core" evidence="2">
    <location>
        <begin position="167"/>
        <end position="261"/>
    </location>
</feature>
<accession>A0A3D9HWU7</accession>
<dbReference type="RefSeq" id="WP_115935079.1">
    <property type="nucleotide sequence ID" value="NZ_QRDW01000001.1"/>
</dbReference>
<feature type="chain" id="PRO_5017636467" evidence="1">
    <location>
        <begin position="20"/>
        <end position="274"/>
    </location>
</feature>
<evidence type="ECO:0000256" key="1">
    <source>
        <dbReference type="SAM" id="SignalP"/>
    </source>
</evidence>
<dbReference type="AlphaFoldDB" id="A0A3D9HWU7"/>
<dbReference type="OrthoDB" id="9815245at2"/>
<protein>
    <submittedName>
        <fullName evidence="3">Peptidase M23-like protein</fullName>
    </submittedName>
</protein>
<dbReference type="PANTHER" id="PTHR21666:SF285">
    <property type="entry name" value="M23 FAMILY METALLOPEPTIDASE"/>
    <property type="match status" value="1"/>
</dbReference>
<organism evidence="3 4">
    <name type="scientific">Aestuariispira insulae</name>
    <dbReference type="NCBI Taxonomy" id="1461337"/>
    <lineage>
        <taxon>Bacteria</taxon>
        <taxon>Pseudomonadati</taxon>
        <taxon>Pseudomonadota</taxon>
        <taxon>Alphaproteobacteria</taxon>
        <taxon>Rhodospirillales</taxon>
        <taxon>Kiloniellaceae</taxon>
        <taxon>Aestuariispira</taxon>
    </lineage>
</organism>
<dbReference type="CDD" id="cd12797">
    <property type="entry name" value="M23_peptidase"/>
    <property type="match status" value="1"/>
</dbReference>
<name>A0A3D9HWU7_9PROT</name>
<proteinExistence type="predicted"/>
<dbReference type="GO" id="GO:0004222">
    <property type="term" value="F:metalloendopeptidase activity"/>
    <property type="evidence" value="ECO:0007669"/>
    <property type="project" value="TreeGrafter"/>
</dbReference>
<dbReference type="PANTHER" id="PTHR21666">
    <property type="entry name" value="PEPTIDASE-RELATED"/>
    <property type="match status" value="1"/>
</dbReference>
<dbReference type="Pfam" id="PF01551">
    <property type="entry name" value="Peptidase_M23"/>
    <property type="match status" value="1"/>
</dbReference>
<dbReference type="Proteomes" id="UP000256845">
    <property type="component" value="Unassembled WGS sequence"/>
</dbReference>
<dbReference type="InterPro" id="IPR050570">
    <property type="entry name" value="Cell_wall_metabolism_enzyme"/>
</dbReference>
<feature type="signal peptide" evidence="1">
    <location>
        <begin position="1"/>
        <end position="19"/>
    </location>
</feature>